<evidence type="ECO:0000256" key="8">
    <source>
        <dbReference type="PIRNR" id="PIRNR005586"/>
    </source>
</evidence>
<protein>
    <recommendedName>
        <fullName evidence="8">DNA-directed RNA polymerase subunit</fullName>
    </recommendedName>
</protein>
<dbReference type="GO" id="GO:0008270">
    <property type="term" value="F:zinc ion binding"/>
    <property type="evidence" value="ECO:0007669"/>
    <property type="project" value="UniProtKB-KW"/>
</dbReference>
<dbReference type="CDD" id="cd10507">
    <property type="entry name" value="Zn-ribbon_RPA12"/>
    <property type="match status" value="1"/>
</dbReference>
<feature type="binding site" evidence="9">
    <location>
        <position position="127"/>
    </location>
    <ligand>
        <name>Zn(2+)</name>
        <dbReference type="ChEBI" id="CHEBI:29105"/>
        <label>2</label>
    </ligand>
</feature>
<accession>A0A226F820</accession>
<comment type="function">
    <text evidence="8">DNA-dependent RNA polymerase catalyzes the transcription of DNA into RNA using the four ribonucleoside triphosphates as substrates.</text>
</comment>
<keyword evidence="5 9" id="KW-0862">Zinc</keyword>
<evidence type="ECO:0000259" key="12">
    <source>
        <dbReference type="PROSITE" id="PS51133"/>
    </source>
</evidence>
<dbReference type="SUPFAM" id="SSF57783">
    <property type="entry name" value="Zinc beta-ribbon"/>
    <property type="match status" value="1"/>
</dbReference>
<gene>
    <name evidence="13" type="ORF">Fcan01_02813</name>
</gene>
<evidence type="ECO:0000313" key="13">
    <source>
        <dbReference type="EMBL" id="OXA65006.1"/>
    </source>
</evidence>
<keyword evidence="6 8" id="KW-0539">Nucleus</keyword>
<evidence type="ECO:0000256" key="1">
    <source>
        <dbReference type="ARBA" id="ARBA00004604"/>
    </source>
</evidence>
<evidence type="ECO:0000256" key="2">
    <source>
        <dbReference type="ARBA" id="ARBA00022478"/>
    </source>
</evidence>
<dbReference type="OMA" id="DHICTKC"/>
<reference evidence="13 14" key="1">
    <citation type="submission" date="2015-12" db="EMBL/GenBank/DDBJ databases">
        <title>The genome of Folsomia candida.</title>
        <authorList>
            <person name="Faddeeva A."/>
            <person name="Derks M.F."/>
            <person name="Anvar Y."/>
            <person name="Smit S."/>
            <person name="Van Straalen N."/>
            <person name="Roelofs D."/>
        </authorList>
    </citation>
    <scope>NUCLEOTIDE SEQUENCE [LARGE SCALE GENOMIC DNA]</scope>
    <source>
        <strain evidence="13 14">VU population</strain>
        <tissue evidence="13">Whole body</tissue>
    </source>
</reference>
<comment type="similarity">
    <text evidence="8">Belongs to the archaeal rpoM/eukaryotic RPA12/RPB9/RPC11 RNA polymerase family.</text>
</comment>
<comment type="caution">
    <text evidence="13">The sequence shown here is derived from an EMBL/GenBank/DDBJ whole genome shotgun (WGS) entry which is preliminary data.</text>
</comment>
<feature type="binding site" evidence="9">
    <location>
        <position position="20"/>
    </location>
    <ligand>
        <name>Zn(2+)</name>
        <dbReference type="ChEBI" id="CHEBI:29105"/>
        <label>1</label>
    </ligand>
</feature>
<keyword evidence="4 10" id="KW-0863">Zinc-finger</keyword>
<feature type="binding site" evidence="9">
    <location>
        <position position="39"/>
    </location>
    <ligand>
        <name>Zn(2+)</name>
        <dbReference type="ChEBI" id="CHEBI:29105"/>
        <label>1</label>
    </ligand>
</feature>
<dbReference type="PROSITE" id="PS00466">
    <property type="entry name" value="ZF_TFIIS_1"/>
    <property type="match status" value="1"/>
</dbReference>
<proteinExistence type="inferred from homology"/>
<dbReference type="InterPro" id="IPR001222">
    <property type="entry name" value="Znf_TFIIS"/>
</dbReference>
<comment type="function">
    <text evidence="7">Core component of RNA polymerase I (Pol I), a DNA-dependent RNA polymerase which synthesizes ribosomal RNA precursors using the four ribonucleoside triphosphates as substrates. Can mediate Pol I proofreading of the nascent RNA transcript. Anchors into the Pol I active site to monitor transcription fidelity and cleave mis-incorporated 5'-ribonucleotides.</text>
</comment>
<feature type="binding site" evidence="9">
    <location>
        <position position="99"/>
    </location>
    <ligand>
        <name>Zn(2+)</name>
        <dbReference type="ChEBI" id="CHEBI:29105"/>
        <label>2</label>
    </ligand>
</feature>
<comment type="subcellular location">
    <subcellularLocation>
        <location evidence="1">Nucleus</location>
        <location evidence="1">Nucleolus</location>
    </subcellularLocation>
</comment>
<keyword evidence="8" id="KW-0804">Transcription</keyword>
<feature type="compositionally biased region" description="Basic residues" evidence="11">
    <location>
        <begin position="73"/>
        <end position="82"/>
    </location>
</feature>
<feature type="region of interest" description="Disordered" evidence="11">
    <location>
        <begin position="64"/>
        <end position="84"/>
    </location>
</feature>
<dbReference type="OrthoDB" id="10056816at2759"/>
<dbReference type="GO" id="GO:0003676">
    <property type="term" value="F:nucleic acid binding"/>
    <property type="evidence" value="ECO:0007669"/>
    <property type="project" value="InterPro"/>
</dbReference>
<keyword evidence="3 9" id="KW-0479">Metal-binding</keyword>
<feature type="binding site" evidence="9">
    <location>
        <position position="102"/>
    </location>
    <ligand>
        <name>Zn(2+)</name>
        <dbReference type="ChEBI" id="CHEBI:29105"/>
        <label>2</label>
    </ligand>
</feature>
<dbReference type="GO" id="GO:0006363">
    <property type="term" value="P:termination of RNA polymerase I transcription"/>
    <property type="evidence" value="ECO:0007669"/>
    <property type="project" value="TreeGrafter"/>
</dbReference>
<organism evidence="13 14">
    <name type="scientific">Folsomia candida</name>
    <name type="common">Springtail</name>
    <dbReference type="NCBI Taxonomy" id="158441"/>
    <lineage>
        <taxon>Eukaryota</taxon>
        <taxon>Metazoa</taxon>
        <taxon>Ecdysozoa</taxon>
        <taxon>Arthropoda</taxon>
        <taxon>Hexapoda</taxon>
        <taxon>Collembola</taxon>
        <taxon>Entomobryomorpha</taxon>
        <taxon>Isotomoidea</taxon>
        <taxon>Isotomidae</taxon>
        <taxon>Proisotominae</taxon>
        <taxon>Folsomia</taxon>
    </lineage>
</organism>
<dbReference type="InterPro" id="IPR012164">
    <property type="entry name" value="Rpa12/Rpb9/Rpc10/TFS"/>
</dbReference>
<dbReference type="PANTHER" id="PTHR11239:SF14">
    <property type="entry name" value="DNA-DIRECTED RNA POLYMERASE I SUBUNIT RPA12"/>
    <property type="match status" value="1"/>
</dbReference>
<evidence type="ECO:0000256" key="3">
    <source>
        <dbReference type="ARBA" id="ARBA00022723"/>
    </source>
</evidence>
<feature type="binding site" evidence="9">
    <location>
        <position position="17"/>
    </location>
    <ligand>
        <name>Zn(2+)</name>
        <dbReference type="ChEBI" id="CHEBI:29105"/>
        <label>1</label>
    </ligand>
</feature>
<evidence type="ECO:0000256" key="7">
    <source>
        <dbReference type="ARBA" id="ARBA00044497"/>
    </source>
</evidence>
<dbReference type="Pfam" id="PF01096">
    <property type="entry name" value="Zn_ribbon_TFIIS"/>
    <property type="match status" value="1"/>
</dbReference>
<dbReference type="EMBL" id="LNIX01000001">
    <property type="protein sequence ID" value="OXA65006.1"/>
    <property type="molecule type" value="Genomic_DNA"/>
</dbReference>
<evidence type="ECO:0000256" key="5">
    <source>
        <dbReference type="ARBA" id="ARBA00022833"/>
    </source>
</evidence>
<keyword evidence="14" id="KW-1185">Reference proteome</keyword>
<evidence type="ECO:0000256" key="9">
    <source>
        <dbReference type="PIRSR" id="PIRSR005586-1"/>
    </source>
</evidence>
<sequence length="140" mass="15670">MWKSKIEQVFSTDPEFCSYCGSILPVPSGTATDHQCFVCQESINTKHVTNVSYIVHFNDADVYSKERGESSGGRKKKSKGKGKYKEDVVAEGPVVDRECRRCGHGQMSYATLQLRSADEGQTVFYTCMNQACKFKESENS</sequence>
<feature type="domain" description="TFIIS-type" evidence="12">
    <location>
        <begin position="95"/>
        <end position="137"/>
    </location>
</feature>
<dbReference type="AlphaFoldDB" id="A0A226F820"/>
<dbReference type="PROSITE" id="PS51133">
    <property type="entry name" value="ZF_TFIIS_2"/>
    <property type="match status" value="1"/>
</dbReference>
<dbReference type="PANTHER" id="PTHR11239">
    <property type="entry name" value="DNA-DIRECTED RNA POLYMERASE"/>
    <property type="match status" value="1"/>
</dbReference>
<dbReference type="Proteomes" id="UP000198287">
    <property type="component" value="Unassembled WGS sequence"/>
</dbReference>
<name>A0A226F820_FOLCA</name>
<evidence type="ECO:0000256" key="11">
    <source>
        <dbReference type="SAM" id="MobiDB-lite"/>
    </source>
</evidence>
<evidence type="ECO:0000313" key="14">
    <source>
        <dbReference type="Proteomes" id="UP000198287"/>
    </source>
</evidence>
<evidence type="ECO:0000256" key="10">
    <source>
        <dbReference type="PROSITE-ProRule" id="PRU00472"/>
    </source>
</evidence>
<dbReference type="GO" id="GO:0005736">
    <property type="term" value="C:RNA polymerase I complex"/>
    <property type="evidence" value="ECO:0007669"/>
    <property type="project" value="TreeGrafter"/>
</dbReference>
<dbReference type="STRING" id="158441.A0A226F820"/>
<dbReference type="PIRSF" id="PIRSF005586">
    <property type="entry name" value="RNApol_RpoM"/>
    <property type="match status" value="1"/>
</dbReference>
<dbReference type="GO" id="GO:0003899">
    <property type="term" value="F:DNA-directed RNA polymerase activity"/>
    <property type="evidence" value="ECO:0007669"/>
    <property type="project" value="InterPro"/>
</dbReference>
<keyword evidence="2 8" id="KW-0240">DNA-directed RNA polymerase</keyword>
<dbReference type="Gene3D" id="2.20.25.10">
    <property type="match status" value="1"/>
</dbReference>
<evidence type="ECO:0000256" key="4">
    <source>
        <dbReference type="ARBA" id="ARBA00022771"/>
    </source>
</evidence>
<evidence type="ECO:0000256" key="6">
    <source>
        <dbReference type="ARBA" id="ARBA00023242"/>
    </source>
</evidence>
<dbReference type="InterPro" id="IPR034004">
    <property type="entry name" value="Zn_ribbon_RPA12_C"/>
</dbReference>
<dbReference type="SMART" id="SM00440">
    <property type="entry name" value="ZnF_C2C2"/>
    <property type="match status" value="1"/>
</dbReference>